<sequence length="68" mass="7739">MKVDVTIGLKKSQQAIASSPANKYYKYLNPDHTLCHCRNEDQQNTIKAPYIFNTKRSPLDICEILGIV</sequence>
<name>A0A974CJ23_XENLA</name>
<protein>
    <submittedName>
        <fullName evidence="1">Uncharacterized protein</fullName>
    </submittedName>
</protein>
<dbReference type="AlphaFoldDB" id="A0A974CJ23"/>
<accession>A0A974CJ23</accession>
<dbReference type="Proteomes" id="UP000694892">
    <property type="component" value="Chromosome 6S"/>
</dbReference>
<organism evidence="1 2">
    <name type="scientific">Xenopus laevis</name>
    <name type="common">African clawed frog</name>
    <dbReference type="NCBI Taxonomy" id="8355"/>
    <lineage>
        <taxon>Eukaryota</taxon>
        <taxon>Metazoa</taxon>
        <taxon>Chordata</taxon>
        <taxon>Craniata</taxon>
        <taxon>Vertebrata</taxon>
        <taxon>Euteleostomi</taxon>
        <taxon>Amphibia</taxon>
        <taxon>Batrachia</taxon>
        <taxon>Anura</taxon>
        <taxon>Pipoidea</taxon>
        <taxon>Pipidae</taxon>
        <taxon>Xenopodinae</taxon>
        <taxon>Xenopus</taxon>
        <taxon>Xenopus</taxon>
    </lineage>
</organism>
<evidence type="ECO:0000313" key="2">
    <source>
        <dbReference type="Proteomes" id="UP000694892"/>
    </source>
</evidence>
<dbReference type="EMBL" id="CM004477">
    <property type="protein sequence ID" value="OCT74339.1"/>
    <property type="molecule type" value="Genomic_DNA"/>
</dbReference>
<gene>
    <name evidence="1" type="ORF">XELAEV_18033308mg</name>
</gene>
<reference evidence="2" key="1">
    <citation type="journal article" date="2016" name="Nature">
        <title>Genome evolution in the allotetraploid frog Xenopus laevis.</title>
        <authorList>
            <person name="Session A.M."/>
            <person name="Uno Y."/>
            <person name="Kwon T."/>
            <person name="Chapman J.A."/>
            <person name="Toyoda A."/>
            <person name="Takahashi S."/>
            <person name="Fukui A."/>
            <person name="Hikosaka A."/>
            <person name="Suzuki A."/>
            <person name="Kondo M."/>
            <person name="van Heeringen S.J."/>
            <person name="Quigley I."/>
            <person name="Heinz S."/>
            <person name="Ogino H."/>
            <person name="Ochi H."/>
            <person name="Hellsten U."/>
            <person name="Lyons J.B."/>
            <person name="Simakov O."/>
            <person name="Putnam N."/>
            <person name="Stites J."/>
            <person name="Kuroki Y."/>
            <person name="Tanaka T."/>
            <person name="Michiue T."/>
            <person name="Watanabe M."/>
            <person name="Bogdanovic O."/>
            <person name="Lister R."/>
            <person name="Georgiou G."/>
            <person name="Paranjpe S.S."/>
            <person name="van Kruijsbergen I."/>
            <person name="Shu S."/>
            <person name="Carlson J."/>
            <person name="Kinoshita T."/>
            <person name="Ohta Y."/>
            <person name="Mawaribuchi S."/>
            <person name="Jenkins J."/>
            <person name="Grimwood J."/>
            <person name="Schmutz J."/>
            <person name="Mitros T."/>
            <person name="Mozaffari S.V."/>
            <person name="Suzuki Y."/>
            <person name="Haramoto Y."/>
            <person name="Yamamoto T.S."/>
            <person name="Takagi C."/>
            <person name="Heald R."/>
            <person name="Miller K."/>
            <person name="Haudenschild C."/>
            <person name="Kitzman J."/>
            <person name="Nakayama T."/>
            <person name="Izutsu Y."/>
            <person name="Robert J."/>
            <person name="Fortriede J."/>
            <person name="Burns K."/>
            <person name="Lotay V."/>
            <person name="Karimi K."/>
            <person name="Yasuoka Y."/>
            <person name="Dichmann D.S."/>
            <person name="Flajnik M.F."/>
            <person name="Houston D.W."/>
            <person name="Shendure J."/>
            <person name="DuPasquier L."/>
            <person name="Vize P.D."/>
            <person name="Zorn A.M."/>
            <person name="Ito M."/>
            <person name="Marcotte E.M."/>
            <person name="Wallingford J.B."/>
            <person name="Ito Y."/>
            <person name="Asashima M."/>
            <person name="Ueno N."/>
            <person name="Matsuda Y."/>
            <person name="Veenstra G.J."/>
            <person name="Fujiyama A."/>
            <person name="Harland R.M."/>
            <person name="Taira M."/>
            <person name="Rokhsar D.S."/>
        </authorList>
    </citation>
    <scope>NUCLEOTIDE SEQUENCE [LARGE SCALE GENOMIC DNA]</scope>
    <source>
        <strain evidence="2">J</strain>
    </source>
</reference>
<evidence type="ECO:0000313" key="1">
    <source>
        <dbReference type="EMBL" id="OCT74339.1"/>
    </source>
</evidence>
<proteinExistence type="predicted"/>